<keyword evidence="2" id="KW-1185">Reference proteome</keyword>
<dbReference type="RefSeq" id="XP_045098520.1">
    <property type="nucleotide sequence ID" value="XM_045235537.1"/>
</dbReference>
<dbReference type="CTD" id="68917831"/>
<dbReference type="InParanoid" id="B6IGC3"/>
<sequence length="167" mass="19501">MCMNYKEDSDMDECDNPNCSLRNTEDWKFSIKEHTSGHAGRIVIEGIGSVEGFLDCKLRRMRLMNIYHMVSIRAGRFTAEYLTKWSNDEVTENCQRVNDLIEVLKSQWNEFRCTLLLEQEKLVLDRVYDNIARYHLTSFAEGCPLTFDHGINIENLLISTQIDRVVI</sequence>
<dbReference type="AlphaFoldDB" id="B6IGC3"/>
<dbReference type="KEGG" id="cbr:CBG_26352"/>
<evidence type="ECO:0000313" key="3">
    <source>
        <dbReference type="WormBase" id="CBG26352"/>
    </source>
</evidence>
<reference evidence="1 2" key="1">
    <citation type="journal article" date="2003" name="PLoS Biol.">
        <title>The genome sequence of Caenorhabditis briggsae: a platform for comparative genomics.</title>
        <authorList>
            <person name="Stein L.D."/>
            <person name="Bao Z."/>
            <person name="Blasiar D."/>
            <person name="Blumenthal T."/>
            <person name="Brent M.R."/>
            <person name="Chen N."/>
            <person name="Chinwalla A."/>
            <person name="Clarke L."/>
            <person name="Clee C."/>
            <person name="Coghlan A."/>
            <person name="Coulson A."/>
            <person name="D'Eustachio P."/>
            <person name="Fitch D.H."/>
            <person name="Fulton L.A."/>
            <person name="Fulton R.E."/>
            <person name="Griffiths-Jones S."/>
            <person name="Harris T.W."/>
            <person name="Hillier L.W."/>
            <person name="Kamath R."/>
            <person name="Kuwabara P.E."/>
            <person name="Mardis E.R."/>
            <person name="Marra M.A."/>
            <person name="Miner T.L."/>
            <person name="Minx P."/>
            <person name="Mullikin J.C."/>
            <person name="Plumb R.W."/>
            <person name="Rogers J."/>
            <person name="Schein J.E."/>
            <person name="Sohrmann M."/>
            <person name="Spieth J."/>
            <person name="Stajich J.E."/>
            <person name="Wei C."/>
            <person name="Willey D."/>
            <person name="Wilson R.K."/>
            <person name="Durbin R."/>
            <person name="Waterston R.H."/>
        </authorList>
    </citation>
    <scope>NUCLEOTIDE SEQUENCE [LARGE SCALE GENOMIC DNA]</scope>
    <source>
        <strain evidence="1 2">AF16</strain>
    </source>
</reference>
<dbReference type="eggNOG" id="ENOG502TKJD">
    <property type="taxonomic scope" value="Eukaryota"/>
</dbReference>
<evidence type="ECO:0000313" key="2">
    <source>
        <dbReference type="Proteomes" id="UP000008549"/>
    </source>
</evidence>
<dbReference type="HOGENOM" id="CLU_1596003_0_0_1"/>
<name>B6IGC3_CAEBR</name>
<reference evidence="1 2" key="2">
    <citation type="journal article" date="2011" name="PLoS Genet.">
        <title>Caenorhabditis briggsae recombinant inbred line genotypes reveal inter-strain incompatibility and the evolution of recombination.</title>
        <authorList>
            <person name="Ross J.A."/>
            <person name="Koboldt D.C."/>
            <person name="Staisch J.E."/>
            <person name="Chamberlin H.M."/>
            <person name="Gupta B.P."/>
            <person name="Miller R.D."/>
            <person name="Baird S.E."/>
            <person name="Haag E.S."/>
        </authorList>
    </citation>
    <scope>NUCLEOTIDE SEQUENCE [LARGE SCALE GENOMIC DNA]</scope>
    <source>
        <strain evidence="1 2">AF16</strain>
    </source>
</reference>
<proteinExistence type="predicted"/>
<dbReference type="WormBase" id="CBG26352">
    <property type="protein sequence ID" value="CBP48499"/>
    <property type="gene ID" value="WBGene00087766"/>
</dbReference>
<accession>B6IGC3</accession>
<dbReference type="GeneID" id="68917831"/>
<organism evidence="1 2">
    <name type="scientific">Caenorhabditis briggsae</name>
    <dbReference type="NCBI Taxonomy" id="6238"/>
    <lineage>
        <taxon>Eukaryota</taxon>
        <taxon>Metazoa</taxon>
        <taxon>Ecdysozoa</taxon>
        <taxon>Nematoda</taxon>
        <taxon>Chromadorea</taxon>
        <taxon>Rhabditida</taxon>
        <taxon>Rhabditina</taxon>
        <taxon>Rhabditomorpha</taxon>
        <taxon>Rhabditoidea</taxon>
        <taxon>Rhabditidae</taxon>
        <taxon>Peloderinae</taxon>
        <taxon>Caenorhabditis</taxon>
    </lineage>
</organism>
<protein>
    <submittedName>
        <fullName evidence="1">Protein CBG26352</fullName>
    </submittedName>
</protein>
<dbReference type="EMBL" id="HE600909">
    <property type="protein sequence ID" value="CAR98953.1"/>
    <property type="molecule type" value="Genomic_DNA"/>
</dbReference>
<dbReference type="Proteomes" id="UP000008549">
    <property type="component" value="Unassembled WGS sequence"/>
</dbReference>
<gene>
    <name evidence="1 3" type="ORF">CBG26352</name>
    <name evidence="1" type="ORF">CBG_26352</name>
</gene>
<evidence type="ECO:0000313" key="1">
    <source>
        <dbReference type="EMBL" id="CAR98953.1"/>
    </source>
</evidence>